<name>S7UZS8_DESML</name>
<dbReference type="Pfam" id="PF11322">
    <property type="entry name" value="DUF3124"/>
    <property type="match status" value="1"/>
</dbReference>
<dbReference type="PATRIC" id="fig|1121405.3.peg.2214"/>
<dbReference type="STRING" id="897.B2D07_19085"/>
<reference evidence="1 2" key="1">
    <citation type="journal article" date="2013" name="Genome Announc.">
        <title>Draft genome sequences for three mercury-methylating, sulfate-reducing bacteria.</title>
        <authorList>
            <person name="Brown S.D."/>
            <person name="Hurt R.A.Jr."/>
            <person name="Gilmour C.C."/>
            <person name="Elias D.A."/>
        </authorList>
    </citation>
    <scope>NUCLEOTIDE SEQUENCE [LARGE SCALE GENOMIC DNA]</scope>
    <source>
        <strain evidence="1 2">DSM 2059</strain>
    </source>
</reference>
<dbReference type="AlphaFoldDB" id="S7UZS8"/>
<dbReference type="RefSeq" id="WP_020877319.1">
    <property type="nucleotide sequence ID" value="NZ_ATHJ01000088.1"/>
</dbReference>
<dbReference type="EMBL" id="ATHJ01000088">
    <property type="protein sequence ID" value="EPR39714.1"/>
    <property type="molecule type" value="Genomic_DNA"/>
</dbReference>
<proteinExistence type="predicted"/>
<evidence type="ECO:0000313" key="2">
    <source>
        <dbReference type="Proteomes" id="UP000014977"/>
    </source>
</evidence>
<dbReference type="InterPro" id="IPR021471">
    <property type="entry name" value="DUF3124"/>
</dbReference>
<evidence type="ECO:0000313" key="1">
    <source>
        <dbReference type="EMBL" id="EPR39714.1"/>
    </source>
</evidence>
<keyword evidence="2" id="KW-1185">Reference proteome</keyword>
<gene>
    <name evidence="1" type="ORF">dsmv_2562</name>
</gene>
<sequence>MTVTQRRRPVPLLPTTIFLLFLFAAPIGSEEIQFSRGQALYIPVYSHIFIGNREMSFNLSANLSIRNTDPDQSLTITSVRYYDSDGKLVKEYLADPKPLKPMGSAYFFIPASDTSGGWGANFIVTWSSRIAVNTPIIECVMTGIKGSHSLSFITRGKPIRENTP</sequence>
<dbReference type="Proteomes" id="UP000014977">
    <property type="component" value="Unassembled WGS sequence"/>
</dbReference>
<dbReference type="eggNOG" id="ENOG5032TD0">
    <property type="taxonomic scope" value="Bacteria"/>
</dbReference>
<organism evidence="1 2">
    <name type="scientific">Desulfococcus multivorans DSM 2059</name>
    <dbReference type="NCBI Taxonomy" id="1121405"/>
    <lineage>
        <taxon>Bacteria</taxon>
        <taxon>Pseudomonadati</taxon>
        <taxon>Thermodesulfobacteriota</taxon>
        <taxon>Desulfobacteria</taxon>
        <taxon>Desulfobacterales</taxon>
        <taxon>Desulfococcaceae</taxon>
        <taxon>Desulfococcus</taxon>
    </lineage>
</organism>
<accession>S7UZS8</accession>
<comment type="caution">
    <text evidence="1">The sequence shown here is derived from an EMBL/GenBank/DDBJ whole genome shotgun (WGS) entry which is preliminary data.</text>
</comment>
<evidence type="ECO:0008006" key="3">
    <source>
        <dbReference type="Google" id="ProtNLM"/>
    </source>
</evidence>
<protein>
    <recommendedName>
        <fullName evidence="3">DUF3124 domain-containing protein</fullName>
    </recommendedName>
</protein>
<dbReference type="OrthoDB" id="283474at2"/>